<dbReference type="EMBL" id="JAOQAZ010000013">
    <property type="protein sequence ID" value="KAJ4260524.1"/>
    <property type="molecule type" value="Genomic_DNA"/>
</dbReference>
<accession>A0A9W8S0Z6</accession>
<comment type="caution">
    <text evidence="1">The sequence shown here is derived from an EMBL/GenBank/DDBJ whole genome shotgun (WGS) entry which is preliminary data.</text>
</comment>
<proteinExistence type="predicted"/>
<protein>
    <submittedName>
        <fullName evidence="1">Uncharacterized protein</fullName>
    </submittedName>
</protein>
<gene>
    <name evidence="1" type="ORF">NW762_007265</name>
</gene>
<dbReference type="InterPro" id="IPR053157">
    <property type="entry name" value="Sterol_Uptake_Regulator"/>
</dbReference>
<sequence>MALLHDQYLDPCQTPAHRTAMAFHWYQATAIFHRRLLAAVSVKDHSTIPGPERDSLWASGALLGAASFALIDAEDVESVWPLKASDPMDLDWLKMSDGKMVVWKIADPTRKDSIFHELLVEREDLPSGSKPIPPGALPEIFYTVYDLGPSSSVDNNPYHVAGSLLAQLLPREINSNTVIQFLTFLTQLDKRFRKFLEEKEPKALVMLAWWYAKAVVHKSWWLHKRSLLEGQAICIYLERYCMHVHGIRELVQFPKRVFESCRKNEGSVATGGQNVLATGVQVY</sequence>
<dbReference type="PANTHER" id="PTHR47784:SF9">
    <property type="entry name" value="ZN(II)2CYS6 TRANSCRIPTION FACTOR (EUROFUNG)"/>
    <property type="match status" value="1"/>
</dbReference>
<evidence type="ECO:0000313" key="1">
    <source>
        <dbReference type="EMBL" id="KAJ4260524.1"/>
    </source>
</evidence>
<reference evidence="1" key="1">
    <citation type="submission" date="2022-09" db="EMBL/GenBank/DDBJ databases">
        <title>Fusarium specimens isolated from Avocado Roots.</title>
        <authorList>
            <person name="Stajich J."/>
            <person name="Roper C."/>
            <person name="Heimlech-Rivalta G."/>
        </authorList>
    </citation>
    <scope>NUCLEOTIDE SEQUENCE</scope>
    <source>
        <strain evidence="1">CF00136</strain>
    </source>
</reference>
<dbReference type="Proteomes" id="UP001152049">
    <property type="component" value="Unassembled WGS sequence"/>
</dbReference>
<keyword evidence="2" id="KW-1185">Reference proteome</keyword>
<dbReference type="AlphaFoldDB" id="A0A9W8S0Z6"/>
<dbReference type="GO" id="GO:0001228">
    <property type="term" value="F:DNA-binding transcription activator activity, RNA polymerase II-specific"/>
    <property type="evidence" value="ECO:0007669"/>
    <property type="project" value="TreeGrafter"/>
</dbReference>
<dbReference type="PANTHER" id="PTHR47784">
    <property type="entry name" value="STEROL UPTAKE CONTROL PROTEIN 2"/>
    <property type="match status" value="1"/>
</dbReference>
<evidence type="ECO:0000313" key="2">
    <source>
        <dbReference type="Proteomes" id="UP001152049"/>
    </source>
</evidence>
<organism evidence="1 2">
    <name type="scientific">Fusarium torreyae</name>
    <dbReference type="NCBI Taxonomy" id="1237075"/>
    <lineage>
        <taxon>Eukaryota</taxon>
        <taxon>Fungi</taxon>
        <taxon>Dikarya</taxon>
        <taxon>Ascomycota</taxon>
        <taxon>Pezizomycotina</taxon>
        <taxon>Sordariomycetes</taxon>
        <taxon>Hypocreomycetidae</taxon>
        <taxon>Hypocreales</taxon>
        <taxon>Nectriaceae</taxon>
        <taxon>Fusarium</taxon>
    </lineage>
</organism>
<name>A0A9W8S0Z6_9HYPO</name>
<dbReference type="OrthoDB" id="416217at2759"/>